<evidence type="ECO:0000256" key="1">
    <source>
        <dbReference type="SAM" id="Phobius"/>
    </source>
</evidence>
<evidence type="ECO:0000313" key="3">
    <source>
        <dbReference type="Proteomes" id="UP000185285"/>
    </source>
</evidence>
<name>A0A0E3FJC2_9CAUD</name>
<feature type="transmembrane region" description="Helical" evidence="1">
    <location>
        <begin position="30"/>
        <end position="47"/>
    </location>
</feature>
<organism evidence="2 3">
    <name type="scientific">Synechococcus phage ACG-2014j</name>
    <dbReference type="NCBI Taxonomy" id="1493514"/>
    <lineage>
        <taxon>Viruses</taxon>
        <taxon>Duplodnaviria</taxon>
        <taxon>Heunggongvirae</taxon>
        <taxon>Uroviricota</taxon>
        <taxon>Caudoviricetes</taxon>
        <taxon>Pantevenvirales</taxon>
        <taxon>Kyanoviridae</taxon>
        <taxon>Potamoivirus</taxon>
        <taxon>Potamoivirus tusconj</taxon>
    </lineage>
</organism>
<reference evidence="2 3" key="1">
    <citation type="submission" date="2013-12" db="EMBL/GenBank/DDBJ databases">
        <title>Ecological redundancy of diverse viral populations within a natural community.</title>
        <authorList>
            <person name="Gregory A.C."/>
            <person name="LaButti K."/>
            <person name="Copeland A."/>
            <person name="Woyke T."/>
            <person name="Sullivan M.B."/>
        </authorList>
    </citation>
    <scope>NUCLEOTIDE SEQUENCE [LARGE SCALE GENOMIC DNA]</scope>
    <source>
        <strain evidence="2">Syn7803US23</strain>
    </source>
</reference>
<keyword evidence="3" id="KW-1185">Reference proteome</keyword>
<evidence type="ECO:0000313" key="2">
    <source>
        <dbReference type="EMBL" id="AIX28536.1"/>
    </source>
</evidence>
<keyword evidence="1" id="KW-0472">Membrane</keyword>
<sequence>MLNNCEYYYNIIMAQSTYKKQAKKDATETFFLYVFFHSIWTGIFKLFED</sequence>
<gene>
    <name evidence="2" type="ORF">Syn7803US23_192</name>
</gene>
<proteinExistence type="predicted"/>
<dbReference type="EMBL" id="KJ019089">
    <property type="protein sequence ID" value="AIX28536.1"/>
    <property type="molecule type" value="Genomic_DNA"/>
</dbReference>
<dbReference type="Proteomes" id="UP000185285">
    <property type="component" value="Segment"/>
</dbReference>
<keyword evidence="1" id="KW-1133">Transmembrane helix</keyword>
<accession>A0A0E3FJC2</accession>
<keyword evidence="1" id="KW-0812">Transmembrane</keyword>
<protein>
    <submittedName>
        <fullName evidence="2">Uncharacterized protein</fullName>
    </submittedName>
</protein>